<sequence>MVFAPVRPSVKSTVPTSDGVTGATFGKTYGAKTRLADVAEQLGVTRQTVYFYFAGSRNCSWPPRSMPSVASWTGSPRTSPP</sequence>
<dbReference type="RefSeq" id="WP_131756832.1">
    <property type="nucleotide sequence ID" value="NZ_CAACUY010000022.1"/>
</dbReference>
<dbReference type="EMBL" id="JBHTGP010000013">
    <property type="protein sequence ID" value="MFD0687632.1"/>
    <property type="molecule type" value="Genomic_DNA"/>
</dbReference>
<proteinExistence type="predicted"/>
<evidence type="ECO:0000313" key="2">
    <source>
        <dbReference type="Proteomes" id="UP001597063"/>
    </source>
</evidence>
<organism evidence="1 2">
    <name type="scientific">Actinomadura fibrosa</name>
    <dbReference type="NCBI Taxonomy" id="111802"/>
    <lineage>
        <taxon>Bacteria</taxon>
        <taxon>Bacillati</taxon>
        <taxon>Actinomycetota</taxon>
        <taxon>Actinomycetes</taxon>
        <taxon>Streptosporangiales</taxon>
        <taxon>Thermomonosporaceae</taxon>
        <taxon>Actinomadura</taxon>
    </lineage>
</organism>
<dbReference type="Proteomes" id="UP001597063">
    <property type="component" value="Unassembled WGS sequence"/>
</dbReference>
<name>A0ABW2XM55_9ACTN</name>
<comment type="caution">
    <text evidence="1">The sequence shown here is derived from an EMBL/GenBank/DDBJ whole genome shotgun (WGS) entry which is preliminary data.</text>
</comment>
<keyword evidence="2" id="KW-1185">Reference proteome</keyword>
<accession>A0ABW2XM55</accession>
<protein>
    <submittedName>
        <fullName evidence="1">TetR family transcriptional regulator</fullName>
    </submittedName>
</protein>
<evidence type="ECO:0000313" key="1">
    <source>
        <dbReference type="EMBL" id="MFD0687632.1"/>
    </source>
</evidence>
<gene>
    <name evidence="1" type="ORF">ACFQZM_24270</name>
</gene>
<reference evidence="2" key="1">
    <citation type="journal article" date="2019" name="Int. J. Syst. Evol. Microbiol.">
        <title>The Global Catalogue of Microorganisms (GCM) 10K type strain sequencing project: providing services to taxonomists for standard genome sequencing and annotation.</title>
        <authorList>
            <consortium name="The Broad Institute Genomics Platform"/>
            <consortium name="The Broad Institute Genome Sequencing Center for Infectious Disease"/>
            <person name="Wu L."/>
            <person name="Ma J."/>
        </authorList>
    </citation>
    <scope>NUCLEOTIDE SEQUENCE [LARGE SCALE GENOMIC DNA]</scope>
    <source>
        <strain evidence="2">JCM 9371</strain>
    </source>
</reference>